<proteinExistence type="predicted"/>
<protein>
    <submittedName>
        <fullName evidence="1">Uncharacterized protein</fullName>
    </submittedName>
</protein>
<gene>
    <name evidence="1" type="ORF">JNB85_05770</name>
</gene>
<reference evidence="1 2" key="1">
    <citation type="journal article" date="2021" name="MBio">
        <title>Poor Competitiveness of Bradyrhizobium in Pigeon Pea Root Colonization in Indian Soils.</title>
        <authorList>
            <person name="Chalasani D."/>
            <person name="Basu A."/>
            <person name="Pullabhotla S.V.S.R.N."/>
            <person name="Jorrin B."/>
            <person name="Neal A.L."/>
            <person name="Poole P.S."/>
            <person name="Podile A.R."/>
            <person name="Tkacz A."/>
        </authorList>
    </citation>
    <scope>NUCLEOTIDE SEQUENCE [LARGE SCALE GENOMIC DNA]</scope>
    <source>
        <strain evidence="1 2">HU56</strain>
    </source>
</reference>
<evidence type="ECO:0000313" key="1">
    <source>
        <dbReference type="EMBL" id="MBW9051922.1"/>
    </source>
</evidence>
<dbReference type="Proteomes" id="UP000717752">
    <property type="component" value="Unassembled WGS sequence"/>
</dbReference>
<name>A0ABS7GPN6_9HYPH</name>
<sequence length="69" mass="7708">MILTDNWEEECCQSDEGALGGGVRCLRDYQYSIHSLENSEITAMQQCMWRNACLPGATRAPHFAASLIN</sequence>
<evidence type="ECO:0000313" key="2">
    <source>
        <dbReference type="Proteomes" id="UP000717752"/>
    </source>
</evidence>
<comment type="caution">
    <text evidence="1">The sequence shown here is derived from an EMBL/GenBank/DDBJ whole genome shotgun (WGS) entry which is preliminary data.</text>
</comment>
<keyword evidence="2" id="KW-1185">Reference proteome</keyword>
<organism evidence="1 2">
    <name type="scientific">Rhizobium mesosinicum</name>
    <dbReference type="NCBI Taxonomy" id="335017"/>
    <lineage>
        <taxon>Bacteria</taxon>
        <taxon>Pseudomonadati</taxon>
        <taxon>Pseudomonadota</taxon>
        <taxon>Alphaproteobacteria</taxon>
        <taxon>Hyphomicrobiales</taxon>
        <taxon>Rhizobiaceae</taxon>
        <taxon>Rhizobium/Agrobacterium group</taxon>
        <taxon>Rhizobium</taxon>
    </lineage>
</organism>
<accession>A0ABS7GPN6</accession>
<dbReference type="EMBL" id="JAEUAK010000002">
    <property type="protein sequence ID" value="MBW9051922.1"/>
    <property type="molecule type" value="Genomic_DNA"/>
</dbReference>